<dbReference type="Proteomes" id="UP000593577">
    <property type="component" value="Unassembled WGS sequence"/>
</dbReference>
<dbReference type="AlphaFoldDB" id="A0A7J8Y6I6"/>
<dbReference type="EMBL" id="JABFAA010000010">
    <property type="protein sequence ID" value="MBA0694599.1"/>
    <property type="molecule type" value="Genomic_DNA"/>
</dbReference>
<accession>A0A7J8Y6I6</accession>
<keyword evidence="2" id="KW-1185">Reference proteome</keyword>
<sequence length="24" mass="2780">MRPTPGCVTRFTAVSEPYHHYSSR</sequence>
<proteinExistence type="predicted"/>
<reference evidence="1 2" key="1">
    <citation type="journal article" date="2019" name="Genome Biol. Evol.">
        <title>Insights into the evolution of the New World diploid cottons (Gossypium, subgenus Houzingenia) based on genome sequencing.</title>
        <authorList>
            <person name="Grover C.E."/>
            <person name="Arick M.A. 2nd"/>
            <person name="Thrash A."/>
            <person name="Conover J.L."/>
            <person name="Sanders W.S."/>
            <person name="Peterson D.G."/>
            <person name="Frelichowski J.E."/>
            <person name="Scheffler J.A."/>
            <person name="Scheffler B.E."/>
            <person name="Wendel J.F."/>
        </authorList>
    </citation>
    <scope>NUCLEOTIDE SEQUENCE [LARGE SCALE GENOMIC DNA]</scope>
    <source>
        <strain evidence="1">185</strain>
        <tissue evidence="1">Leaf</tissue>
    </source>
</reference>
<protein>
    <submittedName>
        <fullName evidence="1">Uncharacterized protein</fullName>
    </submittedName>
</protein>
<evidence type="ECO:0000313" key="2">
    <source>
        <dbReference type="Proteomes" id="UP000593577"/>
    </source>
</evidence>
<comment type="caution">
    <text evidence="1">The sequence shown here is derived from an EMBL/GenBank/DDBJ whole genome shotgun (WGS) entry which is preliminary data.</text>
</comment>
<evidence type="ECO:0000313" key="1">
    <source>
        <dbReference type="EMBL" id="MBA0694599.1"/>
    </source>
</evidence>
<name>A0A7J8Y6I6_GOSAI</name>
<gene>
    <name evidence="1" type="ORF">Goari_004881</name>
</gene>
<organism evidence="1 2">
    <name type="scientific">Gossypium aridum</name>
    <name type="common">American cotton</name>
    <name type="synonym">Erioxylum aridum</name>
    <dbReference type="NCBI Taxonomy" id="34290"/>
    <lineage>
        <taxon>Eukaryota</taxon>
        <taxon>Viridiplantae</taxon>
        <taxon>Streptophyta</taxon>
        <taxon>Embryophyta</taxon>
        <taxon>Tracheophyta</taxon>
        <taxon>Spermatophyta</taxon>
        <taxon>Magnoliopsida</taxon>
        <taxon>eudicotyledons</taxon>
        <taxon>Gunneridae</taxon>
        <taxon>Pentapetalae</taxon>
        <taxon>rosids</taxon>
        <taxon>malvids</taxon>
        <taxon>Malvales</taxon>
        <taxon>Malvaceae</taxon>
        <taxon>Malvoideae</taxon>
        <taxon>Gossypium</taxon>
    </lineage>
</organism>